<reference evidence="1" key="1">
    <citation type="journal article" date="2007" name="Science">
        <title>Draft genome of the filarial nematode parasite Brugia malayi.</title>
        <authorList>
            <person name="Ghedin E."/>
            <person name="Wang S."/>
            <person name="Spiro D."/>
            <person name="Caler E."/>
            <person name="Zhao Q."/>
            <person name="Crabtree J."/>
            <person name="Allen J.E."/>
            <person name="Delcher A.L."/>
            <person name="Guiliano D.B."/>
            <person name="Miranda-Saavedra D."/>
            <person name="Angiuoli S.V."/>
            <person name="Creasy T."/>
            <person name="Amedeo P."/>
            <person name="Haas B."/>
            <person name="El-Sayed N.M."/>
            <person name="Wortman J.R."/>
            <person name="Feldblyum T."/>
            <person name="Tallon L."/>
            <person name="Schatz M."/>
            <person name="Shumway M."/>
            <person name="Koo H."/>
            <person name="Salzberg S.L."/>
            <person name="Schobel S."/>
            <person name="Pertea M."/>
            <person name="Pop M."/>
            <person name="White O."/>
            <person name="Barton G.J."/>
            <person name="Carlow C.K."/>
            <person name="Crawford M.J."/>
            <person name="Daub J."/>
            <person name="Dimmic M.W."/>
            <person name="Estes C.F."/>
            <person name="Foster J.M."/>
            <person name="Ganatra M."/>
            <person name="Gregory W.F."/>
            <person name="Johnson N.M."/>
            <person name="Jin J."/>
            <person name="Komuniecki R."/>
            <person name="Korf I."/>
            <person name="Kumar S."/>
            <person name="Laney S."/>
            <person name="Li B.W."/>
            <person name="Li W."/>
            <person name="Lindblom T.H."/>
            <person name="Lustigman S."/>
            <person name="Ma D."/>
            <person name="Maina C.V."/>
            <person name="Martin D.M."/>
            <person name="McCarter J.P."/>
            <person name="McReynolds L."/>
            <person name="Mitreva M."/>
            <person name="Nutman T.B."/>
            <person name="Parkinson J."/>
            <person name="Peregrin-Alvarez J.M."/>
            <person name="Poole C."/>
            <person name="Ren Q."/>
            <person name="Saunders L."/>
            <person name="Sluder A.E."/>
            <person name="Smith K."/>
            <person name="Stanke M."/>
            <person name="Unnasch T.R."/>
            <person name="Ware J."/>
            <person name="Wei A.D."/>
            <person name="Weil G."/>
            <person name="Williams D.J."/>
            <person name="Zhang Y."/>
            <person name="Williams S.A."/>
            <person name="Fraser-Liggett C."/>
            <person name="Slatko B."/>
            <person name="Blaxter M.L."/>
            <person name="Scott A.L."/>
        </authorList>
    </citation>
    <scope>NUCLEOTIDE SEQUENCE</scope>
    <source>
        <strain evidence="1">FR3</strain>
    </source>
</reference>
<name>A0A1I9G2X1_BRUMA</name>
<gene>
    <name evidence="1" type="primary">Bm13116</name>
    <name evidence="1" type="ORF">BM_Bm13116</name>
</gene>
<organism evidence="1">
    <name type="scientific">Brugia malayi</name>
    <name type="common">Filarial nematode worm</name>
    <dbReference type="NCBI Taxonomy" id="6279"/>
    <lineage>
        <taxon>Eukaryota</taxon>
        <taxon>Metazoa</taxon>
        <taxon>Ecdysozoa</taxon>
        <taxon>Nematoda</taxon>
        <taxon>Chromadorea</taxon>
        <taxon>Rhabditida</taxon>
        <taxon>Spirurina</taxon>
        <taxon>Spiruromorpha</taxon>
        <taxon>Filarioidea</taxon>
        <taxon>Onchocercidae</taxon>
        <taxon>Brugia</taxon>
    </lineage>
</organism>
<evidence type="ECO:0000313" key="1">
    <source>
        <dbReference type="EMBL" id="CDP96916.1"/>
    </source>
</evidence>
<reference evidence="1" key="2">
    <citation type="submission" date="2012-12" db="EMBL/GenBank/DDBJ databases">
        <authorList>
            <consortium name="WormBase Consortium"/>
            <person name="Ghedin E."/>
            <person name="Paulini M."/>
        </authorList>
    </citation>
    <scope>NUCLEOTIDE SEQUENCE</scope>
    <source>
        <strain evidence="1">FR3</strain>
    </source>
</reference>
<dbReference type="EMBL" id="LN856962">
    <property type="protein sequence ID" value="CDP96916.1"/>
    <property type="molecule type" value="Genomic_DNA"/>
</dbReference>
<proteinExistence type="predicted"/>
<sequence length="37" mass="4423">MFLSNNAVSYLDINLRLVPQQYSVKYNWTSRRIVAFD</sequence>
<accession>A0A1I9G2X1</accession>
<dbReference type="AlphaFoldDB" id="A0A1I9G2X1"/>
<protein>
    <submittedName>
        <fullName evidence="1">Bm13116, isoform a</fullName>
    </submittedName>
</protein>